<dbReference type="GO" id="GO:0016747">
    <property type="term" value="F:acyltransferase activity, transferring groups other than amino-acyl groups"/>
    <property type="evidence" value="ECO:0007669"/>
    <property type="project" value="InterPro"/>
</dbReference>
<dbReference type="CDD" id="cd00090">
    <property type="entry name" value="HTH_ARSR"/>
    <property type="match status" value="1"/>
</dbReference>
<evidence type="ECO:0008006" key="8">
    <source>
        <dbReference type="Google" id="ProtNLM"/>
    </source>
</evidence>
<name>A0A917JZB0_9GAMM</name>
<evidence type="ECO:0000256" key="3">
    <source>
        <dbReference type="ARBA" id="ARBA00023163"/>
    </source>
</evidence>
<dbReference type="OrthoDB" id="7502947at2"/>
<dbReference type="GO" id="GO:0006950">
    <property type="term" value="P:response to stress"/>
    <property type="evidence" value="ECO:0007669"/>
    <property type="project" value="TreeGrafter"/>
</dbReference>
<evidence type="ECO:0000256" key="1">
    <source>
        <dbReference type="ARBA" id="ARBA00023015"/>
    </source>
</evidence>
<comment type="caution">
    <text evidence="6">The sequence shown here is derived from an EMBL/GenBank/DDBJ whole genome shotgun (WGS) entry which is preliminary data.</text>
</comment>
<evidence type="ECO:0000313" key="6">
    <source>
        <dbReference type="EMBL" id="GGI92567.1"/>
    </source>
</evidence>
<dbReference type="GO" id="GO:0003700">
    <property type="term" value="F:DNA-binding transcription factor activity"/>
    <property type="evidence" value="ECO:0007669"/>
    <property type="project" value="InterPro"/>
</dbReference>
<keyword evidence="1" id="KW-0805">Transcription regulation</keyword>
<dbReference type="Pfam" id="PF00583">
    <property type="entry name" value="Acetyltransf_1"/>
    <property type="match status" value="1"/>
</dbReference>
<sequence length="374" mass="42905">MTIVSSKEVSTSSKSRTTTQFGSTEDFYLFRILQSLRQNIRAIEQYSYKLSSQYHITAPQLICLTAIRDHGAIPVAEVARVVHLSPSTVVGIFNRLEKKGLIIRTPHERDKRRIQISLTEAGRALIEKAPQPLQEQLARSFGRLSESEQLSIVNALEKVVDMIQARDLDAAPVLETGPLHISPETRNTFWQAAEKHSENQPNPIKRSPLIIRSANDADQKYIRRFINSSFDWYARIIDEKDVSDHAVDDSWVQKNMYEREFYIAEHEGKPVGTLSMQFFGEYAYLGYVFVDANEVGKGFGRKLLGFAEEEAKNRGMKGMALIAHPQARWAIKAYQKFGFKLKYRNKEDILAWNNGALKPYYEEFFMLFLYSFSS</sequence>
<keyword evidence="2" id="KW-0238">DNA-binding</keyword>
<dbReference type="PANTHER" id="PTHR33164:SF89">
    <property type="entry name" value="MARR FAMILY REGULATORY PROTEIN"/>
    <property type="match status" value="1"/>
</dbReference>
<evidence type="ECO:0000313" key="7">
    <source>
        <dbReference type="Proteomes" id="UP000630149"/>
    </source>
</evidence>
<evidence type="ECO:0000259" key="5">
    <source>
        <dbReference type="PROSITE" id="PS51186"/>
    </source>
</evidence>
<organism evidence="6 7">
    <name type="scientific">Legionella impletisoli</name>
    <dbReference type="NCBI Taxonomy" id="343510"/>
    <lineage>
        <taxon>Bacteria</taxon>
        <taxon>Pseudomonadati</taxon>
        <taxon>Pseudomonadota</taxon>
        <taxon>Gammaproteobacteria</taxon>
        <taxon>Legionellales</taxon>
        <taxon>Legionellaceae</taxon>
        <taxon>Legionella</taxon>
    </lineage>
</organism>
<dbReference type="GO" id="GO:0003677">
    <property type="term" value="F:DNA binding"/>
    <property type="evidence" value="ECO:0007669"/>
    <property type="project" value="UniProtKB-KW"/>
</dbReference>
<dbReference type="SUPFAM" id="SSF55729">
    <property type="entry name" value="Acyl-CoA N-acyltransferases (Nat)"/>
    <property type="match status" value="1"/>
</dbReference>
<dbReference type="SUPFAM" id="SSF46785">
    <property type="entry name" value="Winged helix' DNA-binding domain"/>
    <property type="match status" value="1"/>
</dbReference>
<feature type="domain" description="HTH marR-type" evidence="4">
    <location>
        <begin position="26"/>
        <end position="161"/>
    </location>
</feature>
<dbReference type="EMBL" id="BMOB01000013">
    <property type="protein sequence ID" value="GGI92567.1"/>
    <property type="molecule type" value="Genomic_DNA"/>
</dbReference>
<keyword evidence="7" id="KW-1185">Reference proteome</keyword>
<dbReference type="RefSeq" id="WP_131777408.1">
    <property type="nucleotide sequence ID" value="NZ_BMOB01000013.1"/>
</dbReference>
<dbReference type="InterPro" id="IPR016181">
    <property type="entry name" value="Acyl_CoA_acyltransferase"/>
</dbReference>
<dbReference type="PROSITE" id="PS50995">
    <property type="entry name" value="HTH_MARR_2"/>
    <property type="match status" value="1"/>
</dbReference>
<feature type="domain" description="N-acetyltransferase" evidence="5">
    <location>
        <begin position="209"/>
        <end position="367"/>
    </location>
</feature>
<dbReference type="Proteomes" id="UP000630149">
    <property type="component" value="Unassembled WGS sequence"/>
</dbReference>
<dbReference type="InterPro" id="IPR039422">
    <property type="entry name" value="MarR/SlyA-like"/>
</dbReference>
<evidence type="ECO:0000256" key="2">
    <source>
        <dbReference type="ARBA" id="ARBA00023125"/>
    </source>
</evidence>
<dbReference type="PANTHER" id="PTHR33164">
    <property type="entry name" value="TRANSCRIPTIONAL REGULATOR, MARR FAMILY"/>
    <property type="match status" value="1"/>
</dbReference>
<protein>
    <recommendedName>
        <fullName evidence="8">MarR family transcriptional regulator</fullName>
    </recommendedName>
</protein>
<dbReference type="InterPro" id="IPR023187">
    <property type="entry name" value="Tscrpt_reg_MarR-type_CS"/>
</dbReference>
<reference evidence="6" key="1">
    <citation type="journal article" date="2014" name="Int. J. Syst. Evol. Microbiol.">
        <title>Complete genome sequence of Corynebacterium casei LMG S-19264T (=DSM 44701T), isolated from a smear-ripened cheese.</title>
        <authorList>
            <consortium name="US DOE Joint Genome Institute (JGI-PGF)"/>
            <person name="Walter F."/>
            <person name="Albersmeier A."/>
            <person name="Kalinowski J."/>
            <person name="Ruckert C."/>
        </authorList>
    </citation>
    <scope>NUCLEOTIDE SEQUENCE</scope>
    <source>
        <strain evidence="6">JCM 13919</strain>
    </source>
</reference>
<dbReference type="InterPro" id="IPR036388">
    <property type="entry name" value="WH-like_DNA-bd_sf"/>
</dbReference>
<dbReference type="PROSITE" id="PS51186">
    <property type="entry name" value="GNAT"/>
    <property type="match status" value="1"/>
</dbReference>
<reference evidence="6" key="2">
    <citation type="submission" date="2020-09" db="EMBL/GenBank/DDBJ databases">
        <authorList>
            <person name="Sun Q."/>
            <person name="Ohkuma M."/>
        </authorList>
    </citation>
    <scope>NUCLEOTIDE SEQUENCE</scope>
    <source>
        <strain evidence="6">JCM 13919</strain>
    </source>
</reference>
<dbReference type="InterPro" id="IPR000835">
    <property type="entry name" value="HTH_MarR-typ"/>
</dbReference>
<dbReference type="InterPro" id="IPR011991">
    <property type="entry name" value="ArsR-like_HTH"/>
</dbReference>
<dbReference type="Pfam" id="PF01047">
    <property type="entry name" value="MarR"/>
    <property type="match status" value="1"/>
</dbReference>
<dbReference type="Gene3D" id="3.40.630.30">
    <property type="match status" value="1"/>
</dbReference>
<dbReference type="CDD" id="cd04301">
    <property type="entry name" value="NAT_SF"/>
    <property type="match status" value="1"/>
</dbReference>
<dbReference type="SMART" id="SM00347">
    <property type="entry name" value="HTH_MARR"/>
    <property type="match status" value="1"/>
</dbReference>
<keyword evidence="3" id="KW-0804">Transcription</keyword>
<dbReference type="AlphaFoldDB" id="A0A917JZB0"/>
<proteinExistence type="predicted"/>
<dbReference type="Gene3D" id="1.10.10.10">
    <property type="entry name" value="Winged helix-like DNA-binding domain superfamily/Winged helix DNA-binding domain"/>
    <property type="match status" value="1"/>
</dbReference>
<accession>A0A917JZB0</accession>
<dbReference type="PRINTS" id="PR00598">
    <property type="entry name" value="HTHMARR"/>
</dbReference>
<evidence type="ECO:0000259" key="4">
    <source>
        <dbReference type="PROSITE" id="PS50995"/>
    </source>
</evidence>
<gene>
    <name evidence="6" type="ORF">GCM10007966_21500</name>
</gene>
<dbReference type="PROSITE" id="PS01117">
    <property type="entry name" value="HTH_MARR_1"/>
    <property type="match status" value="1"/>
</dbReference>
<dbReference type="InterPro" id="IPR036390">
    <property type="entry name" value="WH_DNA-bd_sf"/>
</dbReference>
<dbReference type="InterPro" id="IPR000182">
    <property type="entry name" value="GNAT_dom"/>
</dbReference>